<feature type="transmembrane region" description="Helical" evidence="5">
    <location>
        <begin position="106"/>
        <end position="128"/>
    </location>
</feature>
<organism evidence="7 8">
    <name type="scientific">Sphingomonas hengshuiensis</name>
    <dbReference type="NCBI Taxonomy" id="1609977"/>
    <lineage>
        <taxon>Bacteria</taxon>
        <taxon>Pseudomonadati</taxon>
        <taxon>Pseudomonadota</taxon>
        <taxon>Alphaproteobacteria</taxon>
        <taxon>Sphingomonadales</taxon>
        <taxon>Sphingomonadaceae</taxon>
        <taxon>Sphingomonas</taxon>
    </lineage>
</organism>
<feature type="domain" description="TM2" evidence="6">
    <location>
        <begin position="77"/>
        <end position="131"/>
    </location>
</feature>
<dbReference type="AlphaFoldDB" id="A0A2W4Z894"/>
<keyword evidence="4 5" id="KW-0472">Membrane</keyword>
<keyword evidence="3 5" id="KW-1133">Transmembrane helix</keyword>
<evidence type="ECO:0000256" key="1">
    <source>
        <dbReference type="ARBA" id="ARBA00004141"/>
    </source>
</evidence>
<comment type="subcellular location">
    <subcellularLocation>
        <location evidence="1">Membrane</location>
        <topology evidence="1">Multi-pass membrane protein</topology>
    </subcellularLocation>
</comment>
<dbReference type="Proteomes" id="UP000248614">
    <property type="component" value="Unassembled WGS sequence"/>
</dbReference>
<feature type="transmembrane region" description="Helical" evidence="5">
    <location>
        <begin position="81"/>
        <end position="100"/>
    </location>
</feature>
<keyword evidence="2 5" id="KW-0812">Transmembrane</keyword>
<comment type="caution">
    <text evidence="7">The sequence shown here is derived from an EMBL/GenBank/DDBJ whole genome shotgun (WGS) entry which is preliminary data.</text>
</comment>
<accession>A0A2W4Z894</accession>
<dbReference type="GO" id="GO:0016020">
    <property type="term" value="C:membrane"/>
    <property type="evidence" value="ECO:0007669"/>
    <property type="project" value="UniProtKB-SubCell"/>
</dbReference>
<reference evidence="7 8" key="1">
    <citation type="submission" date="2017-08" db="EMBL/GenBank/DDBJ databases">
        <title>Infants hospitalized years apart are colonized by the same room-sourced microbial strains.</title>
        <authorList>
            <person name="Brooks B."/>
            <person name="Olm M.R."/>
            <person name="Firek B.A."/>
            <person name="Baker R."/>
            <person name="Thomas B.C."/>
            <person name="Morowitz M.J."/>
            <person name="Banfield J.F."/>
        </authorList>
    </citation>
    <scope>NUCLEOTIDE SEQUENCE [LARGE SCALE GENOMIC DNA]</scope>
    <source>
        <strain evidence="7">S2_018_000_R3_110</strain>
    </source>
</reference>
<evidence type="ECO:0000259" key="6">
    <source>
        <dbReference type="Pfam" id="PF05154"/>
    </source>
</evidence>
<evidence type="ECO:0000256" key="3">
    <source>
        <dbReference type="ARBA" id="ARBA00022989"/>
    </source>
</evidence>
<dbReference type="InterPro" id="IPR007829">
    <property type="entry name" value="TM2"/>
</dbReference>
<sequence>MRGQVLGVDRDGREGRIAGDDGQRYWFQPDDWSDRIGPSVGAQVDFETSNGRALRIYHVPGTAALRPANDDRHPRPRKDKIAAILFAFFLGTLGIHRFYLGRAGSGIVMLLLTCTVVGLLVTGVWALIDAIRYLVMDNEEFHHRYG</sequence>
<evidence type="ECO:0000256" key="4">
    <source>
        <dbReference type="ARBA" id="ARBA00023136"/>
    </source>
</evidence>
<proteinExistence type="predicted"/>
<evidence type="ECO:0000313" key="8">
    <source>
        <dbReference type="Proteomes" id="UP000248614"/>
    </source>
</evidence>
<gene>
    <name evidence="7" type="ORF">DI632_08725</name>
</gene>
<evidence type="ECO:0000256" key="2">
    <source>
        <dbReference type="ARBA" id="ARBA00022692"/>
    </source>
</evidence>
<evidence type="ECO:0000313" key="7">
    <source>
        <dbReference type="EMBL" id="PZO77607.1"/>
    </source>
</evidence>
<dbReference type="Pfam" id="PF05154">
    <property type="entry name" value="TM2"/>
    <property type="match status" value="1"/>
</dbReference>
<dbReference type="EMBL" id="QFNF01000018">
    <property type="protein sequence ID" value="PZO77607.1"/>
    <property type="molecule type" value="Genomic_DNA"/>
</dbReference>
<protein>
    <submittedName>
        <fullName evidence="7">TM2 domain-containing protein</fullName>
    </submittedName>
</protein>
<evidence type="ECO:0000256" key="5">
    <source>
        <dbReference type="SAM" id="Phobius"/>
    </source>
</evidence>
<name>A0A2W4Z894_9SPHN</name>